<keyword evidence="5 13" id="KW-0418">Kinase</keyword>
<dbReference type="Proteomes" id="UP000192578">
    <property type="component" value="Unassembled WGS sequence"/>
</dbReference>
<organism evidence="13 14">
    <name type="scientific">Hypsibius exemplaris</name>
    <name type="common">Freshwater tardigrade</name>
    <dbReference type="NCBI Taxonomy" id="2072580"/>
    <lineage>
        <taxon>Eukaryota</taxon>
        <taxon>Metazoa</taxon>
        <taxon>Ecdysozoa</taxon>
        <taxon>Tardigrada</taxon>
        <taxon>Eutardigrada</taxon>
        <taxon>Parachela</taxon>
        <taxon>Hypsibioidea</taxon>
        <taxon>Hypsibiidae</taxon>
        <taxon>Hypsibius</taxon>
    </lineage>
</organism>
<evidence type="ECO:0000256" key="2">
    <source>
        <dbReference type="ARBA" id="ARBA00004308"/>
    </source>
</evidence>
<dbReference type="GO" id="GO:0005886">
    <property type="term" value="C:plasma membrane"/>
    <property type="evidence" value="ECO:0007669"/>
    <property type="project" value="TreeGrafter"/>
</dbReference>
<dbReference type="PROSITE" id="PS00109">
    <property type="entry name" value="PROTEIN_KINASE_TYR"/>
    <property type="match status" value="1"/>
</dbReference>
<reference evidence="14" key="1">
    <citation type="submission" date="2017-01" db="EMBL/GenBank/DDBJ databases">
        <title>Comparative genomics of anhydrobiosis in the tardigrade Hypsibius dujardini.</title>
        <authorList>
            <person name="Yoshida Y."/>
            <person name="Koutsovoulos G."/>
            <person name="Laetsch D."/>
            <person name="Stevens L."/>
            <person name="Kumar S."/>
            <person name="Horikawa D."/>
            <person name="Ishino K."/>
            <person name="Komine S."/>
            <person name="Tomita M."/>
            <person name="Blaxter M."/>
            <person name="Arakawa K."/>
        </authorList>
    </citation>
    <scope>NUCLEOTIDE SEQUENCE [LARGE SCALE GENOMIC DNA]</scope>
    <source>
        <strain evidence="14">Z151</strain>
    </source>
</reference>
<dbReference type="InterPro" id="IPR001245">
    <property type="entry name" value="Ser-Thr/Tyr_kinase_cat_dom"/>
</dbReference>
<dbReference type="InterPro" id="IPR017441">
    <property type="entry name" value="Protein_kinase_ATP_BS"/>
</dbReference>
<dbReference type="GO" id="GO:0051130">
    <property type="term" value="P:positive regulation of cellular component organization"/>
    <property type="evidence" value="ECO:0007669"/>
    <property type="project" value="UniProtKB-ARBA"/>
</dbReference>
<keyword evidence="7 11" id="KW-0472">Membrane</keyword>
<accession>A0A1W0X9L2</accession>
<keyword evidence="4 10" id="KW-0547">Nucleotide-binding</keyword>
<dbReference type="EMBL" id="MTYJ01000008">
    <property type="protein sequence ID" value="OQV24183.1"/>
    <property type="molecule type" value="Genomic_DNA"/>
</dbReference>
<dbReference type="PROSITE" id="PS00107">
    <property type="entry name" value="PROTEIN_KINASE_ATP"/>
    <property type="match status" value="1"/>
</dbReference>
<comment type="catalytic activity">
    <reaction evidence="9">
        <text>L-tyrosyl-[protein] + ATP = O-phospho-L-tyrosyl-[protein] + ADP + H(+)</text>
        <dbReference type="Rhea" id="RHEA:10596"/>
        <dbReference type="Rhea" id="RHEA-COMP:10136"/>
        <dbReference type="Rhea" id="RHEA-COMP:20101"/>
        <dbReference type="ChEBI" id="CHEBI:15378"/>
        <dbReference type="ChEBI" id="CHEBI:30616"/>
        <dbReference type="ChEBI" id="CHEBI:46858"/>
        <dbReference type="ChEBI" id="CHEBI:61978"/>
        <dbReference type="ChEBI" id="CHEBI:456216"/>
        <dbReference type="EC" id="2.7.10.1"/>
    </reaction>
</comment>
<keyword evidence="11" id="KW-0812">Transmembrane</keyword>
<evidence type="ECO:0000256" key="8">
    <source>
        <dbReference type="ARBA" id="ARBA00023137"/>
    </source>
</evidence>
<feature type="domain" description="Protein kinase" evidence="12">
    <location>
        <begin position="114"/>
        <end position="435"/>
    </location>
</feature>
<dbReference type="OrthoDB" id="3256376at2759"/>
<dbReference type="Gene3D" id="3.30.200.20">
    <property type="entry name" value="Phosphorylase Kinase, domain 1"/>
    <property type="match status" value="1"/>
</dbReference>
<comment type="subcellular location">
    <subcellularLocation>
        <location evidence="2">Endomembrane system</location>
    </subcellularLocation>
    <subcellularLocation>
        <location evidence="1">Membrane</location>
        <topology evidence="1">Single-pass membrane protein</topology>
    </subcellularLocation>
</comment>
<dbReference type="GO" id="GO:0005524">
    <property type="term" value="F:ATP binding"/>
    <property type="evidence" value="ECO:0007669"/>
    <property type="project" value="UniProtKB-UniRule"/>
</dbReference>
<evidence type="ECO:0000256" key="4">
    <source>
        <dbReference type="ARBA" id="ARBA00022741"/>
    </source>
</evidence>
<dbReference type="InterPro" id="IPR011009">
    <property type="entry name" value="Kinase-like_dom_sf"/>
</dbReference>
<evidence type="ECO:0000256" key="5">
    <source>
        <dbReference type="ARBA" id="ARBA00022777"/>
    </source>
</evidence>
<dbReference type="AlphaFoldDB" id="A0A1W0X9L2"/>
<dbReference type="InterPro" id="IPR008266">
    <property type="entry name" value="Tyr_kinase_AS"/>
</dbReference>
<evidence type="ECO:0000256" key="10">
    <source>
        <dbReference type="PROSITE-ProRule" id="PRU10141"/>
    </source>
</evidence>
<dbReference type="GO" id="GO:0012505">
    <property type="term" value="C:endomembrane system"/>
    <property type="evidence" value="ECO:0007669"/>
    <property type="project" value="UniProtKB-SubCell"/>
</dbReference>
<dbReference type="PANTHER" id="PTHR24416">
    <property type="entry name" value="TYROSINE-PROTEIN KINASE RECEPTOR"/>
    <property type="match status" value="1"/>
</dbReference>
<evidence type="ECO:0000256" key="11">
    <source>
        <dbReference type="SAM" id="Phobius"/>
    </source>
</evidence>
<feature type="transmembrane region" description="Helical" evidence="11">
    <location>
        <begin position="50"/>
        <end position="76"/>
    </location>
</feature>
<keyword evidence="3" id="KW-0808">Transferase</keyword>
<evidence type="ECO:0000313" key="14">
    <source>
        <dbReference type="Proteomes" id="UP000192578"/>
    </source>
</evidence>
<keyword evidence="8" id="KW-0829">Tyrosine-protein kinase</keyword>
<sequence length="463" mass="51377">MEQMLSTVLESVLQTVTSADKVTAPPTVVPTQSPLTYAAEPKSSVELAGIVGPAVGSVVGLLLLLGTILLLCKWWLRSRQKKSLHNSGSETFSPNDPQMSAPVRRLLIPRQNVEIGDAILGSGQFGVVHQGVASGLYGGSGESIAVAVKKLSCKDQNEFREFVKEVEIMARLPRHLNVVNLLGVTLEGPPFILLEYCLHGSLRQYLLDRRASTLRSLINIRNDPHFTDSNDQTVSITSGAGANMNCGPTFEHTESETAIDSPLTIMDLTKFAYEISRGMEFLSANRIIHRDLAARNILIGDNHVAKIGDFGLARREQVDYVVRSKTATLPTKWMAPETLQTMVFSEKTDVWSFGITLWEIFSIGGTPYSELNSFPRTLGDLTRLLNNGYQMECPLATPIFIFAFMQMCWSLNPNDRPTFRQARMNLQSSINDDYYVKMESVYDDHNIRELGNAKVEPIQAPYC</sequence>
<dbReference type="SMART" id="SM00219">
    <property type="entry name" value="TyrKc"/>
    <property type="match status" value="1"/>
</dbReference>
<keyword evidence="6 10" id="KW-0067">ATP-binding</keyword>
<keyword evidence="11" id="KW-1133">Transmembrane helix</keyword>
<dbReference type="PANTHER" id="PTHR24416:SF611">
    <property type="entry name" value="TYROSINE-PROTEIN KINASE TRANSMEMBRANE RECEPTOR ROR"/>
    <property type="match status" value="1"/>
</dbReference>
<evidence type="ECO:0000256" key="7">
    <source>
        <dbReference type="ARBA" id="ARBA00023136"/>
    </source>
</evidence>
<dbReference type="GO" id="GO:0007169">
    <property type="term" value="P:cell surface receptor protein tyrosine kinase signaling pathway"/>
    <property type="evidence" value="ECO:0007669"/>
    <property type="project" value="TreeGrafter"/>
</dbReference>
<gene>
    <name evidence="13" type="ORF">BV898_02130</name>
</gene>
<dbReference type="Gene3D" id="1.10.510.10">
    <property type="entry name" value="Transferase(Phosphotransferase) domain 1"/>
    <property type="match status" value="1"/>
</dbReference>
<evidence type="ECO:0000259" key="12">
    <source>
        <dbReference type="PROSITE" id="PS50011"/>
    </source>
</evidence>
<feature type="binding site" evidence="10">
    <location>
        <position position="150"/>
    </location>
    <ligand>
        <name>ATP</name>
        <dbReference type="ChEBI" id="CHEBI:30616"/>
    </ligand>
</feature>
<dbReference type="GO" id="GO:0043235">
    <property type="term" value="C:receptor complex"/>
    <property type="evidence" value="ECO:0007669"/>
    <property type="project" value="TreeGrafter"/>
</dbReference>
<dbReference type="InterPro" id="IPR050122">
    <property type="entry name" value="RTK"/>
</dbReference>
<dbReference type="InterPro" id="IPR020635">
    <property type="entry name" value="Tyr_kinase_cat_dom"/>
</dbReference>
<dbReference type="Pfam" id="PF07714">
    <property type="entry name" value="PK_Tyr_Ser-Thr"/>
    <property type="match status" value="1"/>
</dbReference>
<keyword evidence="13" id="KW-0675">Receptor</keyword>
<proteinExistence type="predicted"/>
<dbReference type="GO" id="GO:0030182">
    <property type="term" value="P:neuron differentiation"/>
    <property type="evidence" value="ECO:0007669"/>
    <property type="project" value="UniProtKB-ARBA"/>
</dbReference>
<dbReference type="InterPro" id="IPR000719">
    <property type="entry name" value="Prot_kinase_dom"/>
</dbReference>
<dbReference type="GO" id="GO:0050793">
    <property type="term" value="P:regulation of developmental process"/>
    <property type="evidence" value="ECO:0007669"/>
    <property type="project" value="UniProtKB-ARBA"/>
</dbReference>
<comment type="caution">
    <text evidence="13">The sequence shown here is derived from an EMBL/GenBank/DDBJ whole genome shotgun (WGS) entry which is preliminary data.</text>
</comment>
<evidence type="ECO:0000313" key="13">
    <source>
        <dbReference type="EMBL" id="OQV24183.1"/>
    </source>
</evidence>
<evidence type="ECO:0000256" key="3">
    <source>
        <dbReference type="ARBA" id="ARBA00022679"/>
    </source>
</evidence>
<evidence type="ECO:0000256" key="6">
    <source>
        <dbReference type="ARBA" id="ARBA00022840"/>
    </source>
</evidence>
<name>A0A1W0X9L2_HYPEX</name>
<dbReference type="GO" id="GO:0048468">
    <property type="term" value="P:cell development"/>
    <property type="evidence" value="ECO:0007669"/>
    <property type="project" value="UniProtKB-ARBA"/>
</dbReference>
<keyword evidence="14" id="KW-1185">Reference proteome</keyword>
<dbReference type="SUPFAM" id="SSF56112">
    <property type="entry name" value="Protein kinase-like (PK-like)"/>
    <property type="match status" value="1"/>
</dbReference>
<evidence type="ECO:0000256" key="1">
    <source>
        <dbReference type="ARBA" id="ARBA00004167"/>
    </source>
</evidence>
<dbReference type="PROSITE" id="PS50011">
    <property type="entry name" value="PROTEIN_KINASE_DOM"/>
    <property type="match status" value="1"/>
</dbReference>
<evidence type="ECO:0000256" key="9">
    <source>
        <dbReference type="ARBA" id="ARBA00051243"/>
    </source>
</evidence>
<dbReference type="CDD" id="cd00192">
    <property type="entry name" value="PTKc"/>
    <property type="match status" value="1"/>
</dbReference>
<dbReference type="FunFam" id="1.10.510.10:FF:001512">
    <property type="entry name" value="Receptor tyrosine-protein kinase erbB-2"/>
    <property type="match status" value="1"/>
</dbReference>
<protein>
    <submittedName>
        <fullName evidence="13">Receptor-type tyrosine-protein kinase FLT3</fullName>
    </submittedName>
</protein>
<dbReference type="GO" id="GO:0004714">
    <property type="term" value="F:transmembrane receptor protein tyrosine kinase activity"/>
    <property type="evidence" value="ECO:0007669"/>
    <property type="project" value="UniProtKB-EC"/>
</dbReference>